<dbReference type="OrthoDB" id="2128064at2759"/>
<keyword evidence="2" id="KW-1133">Transmembrane helix</keyword>
<keyword evidence="2" id="KW-0472">Membrane</keyword>
<dbReference type="EMBL" id="MU251517">
    <property type="protein sequence ID" value="KAG9233077.1"/>
    <property type="molecule type" value="Genomic_DNA"/>
</dbReference>
<feature type="domain" description="DUF4396" evidence="3">
    <location>
        <begin position="71"/>
        <end position="206"/>
    </location>
</feature>
<evidence type="ECO:0000256" key="2">
    <source>
        <dbReference type="SAM" id="Phobius"/>
    </source>
</evidence>
<gene>
    <name evidence="4" type="ORF">BJ875DRAFT_403730</name>
</gene>
<proteinExistence type="predicted"/>
<evidence type="ECO:0000259" key="3">
    <source>
        <dbReference type="Pfam" id="PF14342"/>
    </source>
</evidence>
<dbReference type="AlphaFoldDB" id="A0A9P7YGH4"/>
<name>A0A9P7YGH4_9HELO</name>
<feature type="transmembrane region" description="Helical" evidence="2">
    <location>
        <begin position="135"/>
        <end position="158"/>
    </location>
</feature>
<feature type="compositionally biased region" description="Polar residues" evidence="1">
    <location>
        <begin position="38"/>
        <end position="49"/>
    </location>
</feature>
<feature type="transmembrane region" description="Helical" evidence="2">
    <location>
        <begin position="103"/>
        <end position="123"/>
    </location>
</feature>
<feature type="transmembrane region" description="Helical" evidence="2">
    <location>
        <begin position="178"/>
        <end position="199"/>
    </location>
</feature>
<reference evidence="4" key="1">
    <citation type="journal article" date="2021" name="IMA Fungus">
        <title>Genomic characterization of three marine fungi, including Emericellopsis atlantica sp. nov. with signatures of a generalist lifestyle and marine biomass degradation.</title>
        <authorList>
            <person name="Hagestad O.C."/>
            <person name="Hou L."/>
            <person name="Andersen J.H."/>
            <person name="Hansen E.H."/>
            <person name="Altermark B."/>
            <person name="Li C."/>
            <person name="Kuhnert E."/>
            <person name="Cox R.J."/>
            <person name="Crous P.W."/>
            <person name="Spatafora J.W."/>
            <person name="Lail K."/>
            <person name="Amirebrahimi M."/>
            <person name="Lipzen A."/>
            <person name="Pangilinan J."/>
            <person name="Andreopoulos W."/>
            <person name="Hayes R.D."/>
            <person name="Ng V."/>
            <person name="Grigoriev I.V."/>
            <person name="Jackson S.A."/>
            <person name="Sutton T.D.S."/>
            <person name="Dobson A.D.W."/>
            <person name="Rama T."/>
        </authorList>
    </citation>
    <scope>NUCLEOTIDE SEQUENCE</scope>
    <source>
        <strain evidence="4">TRa018bII</strain>
    </source>
</reference>
<organism evidence="4 5">
    <name type="scientific">Amylocarpus encephaloides</name>
    <dbReference type="NCBI Taxonomy" id="45428"/>
    <lineage>
        <taxon>Eukaryota</taxon>
        <taxon>Fungi</taxon>
        <taxon>Dikarya</taxon>
        <taxon>Ascomycota</taxon>
        <taxon>Pezizomycotina</taxon>
        <taxon>Leotiomycetes</taxon>
        <taxon>Helotiales</taxon>
        <taxon>Helotiales incertae sedis</taxon>
        <taxon>Amylocarpus</taxon>
    </lineage>
</organism>
<evidence type="ECO:0000256" key="1">
    <source>
        <dbReference type="SAM" id="MobiDB-lite"/>
    </source>
</evidence>
<keyword evidence="5" id="KW-1185">Reference proteome</keyword>
<comment type="caution">
    <text evidence="4">The sequence shown here is derived from an EMBL/GenBank/DDBJ whole genome shotgun (WGS) entry which is preliminary data.</text>
</comment>
<dbReference type="Pfam" id="PF14342">
    <property type="entry name" value="DUF4396"/>
    <property type="match status" value="1"/>
</dbReference>
<evidence type="ECO:0000313" key="4">
    <source>
        <dbReference type="EMBL" id="KAG9233077.1"/>
    </source>
</evidence>
<protein>
    <recommendedName>
        <fullName evidence="3">DUF4396 domain-containing protein</fullName>
    </recommendedName>
</protein>
<evidence type="ECO:0000313" key="5">
    <source>
        <dbReference type="Proteomes" id="UP000824998"/>
    </source>
</evidence>
<dbReference type="Proteomes" id="UP000824998">
    <property type="component" value="Unassembled WGS sequence"/>
</dbReference>
<feature type="transmembrane region" description="Helical" evidence="2">
    <location>
        <begin position="78"/>
        <end position="97"/>
    </location>
</feature>
<feature type="region of interest" description="Disordered" evidence="1">
    <location>
        <begin position="36"/>
        <end position="55"/>
    </location>
</feature>
<dbReference type="InterPro" id="IPR025509">
    <property type="entry name" value="DUF4396"/>
</dbReference>
<sequence length="209" mass="22578">MRSSTARHSPRLLPAGGFRLGSLAKRTSVTPFQLRPKCSQSVPTPQCSSDKGLAKSPSLFSSQFWGSRLVWSRATVNTLRCLVGCTLGDFSSMWYLQAAYPDLGTGTIMAISMASGVTTSLLLETALLRFGCDRLGWMVAAKTAAGMSLISMVSMELAENLIDYHLTGGVIQLDSPQFWGAALVSVAAGFLTPLPYNYLRLRKYGKACH</sequence>
<keyword evidence="2" id="KW-0812">Transmembrane</keyword>
<accession>A0A9P7YGH4</accession>